<dbReference type="EMBL" id="JADTXM010000015">
    <property type="protein sequence ID" value="MBH3440932.1"/>
    <property type="molecule type" value="Genomic_DNA"/>
</dbReference>
<proteinExistence type="predicted"/>
<dbReference type="AlphaFoldDB" id="A0A2X2C392"/>
<protein>
    <submittedName>
        <fullName evidence="3">DotG/IcmE/VirB10 family protein</fullName>
    </submittedName>
    <submittedName>
        <fullName evidence="4">Type IV secretion system protein IcmE/DotG</fullName>
    </submittedName>
</protein>
<dbReference type="InterPro" id="IPR049855">
    <property type="entry name" value="DotG/IcmE-like_C"/>
</dbReference>
<reference evidence="3 6" key="2">
    <citation type="submission" date="2020-11" db="EMBL/GenBank/DDBJ databases">
        <title>Enhanced detection system for hospital associated transmission using whole genome sequencing surveillance.</title>
        <authorList>
            <person name="Harrison L.H."/>
            <person name="Van Tyne D."/>
            <person name="Marsh J.W."/>
            <person name="Griffith M.P."/>
            <person name="Snyder D.J."/>
            <person name="Cooper V.S."/>
            <person name="Mustapha M."/>
        </authorList>
    </citation>
    <scope>NUCLEOTIDE SEQUENCE [LARGE SCALE GENOMIC DNA]</scope>
    <source>
        <strain evidence="3 6">PSB00013</strain>
    </source>
</reference>
<sequence>MGSNDITNDDLELSIDPEDRTSRSAYSDTISVAPAGAGLKSIFASANRKRLIFISCIGFLVLVAIVYTFTSFEPSDVQGSAGSVRSPGMMTQKNNNPSAVQTSEANQYNNETLKEVQRTNPSAHPVLVTEPEQNNPVFKESPTFSKPEKISDIGRPNYHEELHDNYGNNNQQNANNVRVASSTTEYDELIKDLIRSEGENTPQLYTVDWKYNGQVVETKTRQSVSSHESTNLDLAEPENKLCSNPAARAASMYMATTDLALNSDVGGPVSITIQNGRLRGSKLLGTFERKEQWVRIDLNKMATKTHTLPIKAIGLDLDTTLNAVQGEVDEHLLYRYGWWGVGTVLSAIGSAAEKNADSNIIITDGSVIKSMQADSSRELKSALGELGSEIGSVMKERINRPITVSLKVNDELGVFFLDDVCLPTK</sequence>
<keyword evidence="2" id="KW-0472">Membrane</keyword>
<accession>A0A2X2C392</accession>
<evidence type="ECO:0000256" key="2">
    <source>
        <dbReference type="SAM" id="Phobius"/>
    </source>
</evidence>
<feature type="region of interest" description="Disordered" evidence="1">
    <location>
        <begin position="1"/>
        <end position="24"/>
    </location>
</feature>
<name>A0A2X2C392_PSELU</name>
<evidence type="ECO:0000313" key="3">
    <source>
        <dbReference type="EMBL" id="MBH3440932.1"/>
    </source>
</evidence>
<organism evidence="4 5">
    <name type="scientific">Pseudomonas luteola</name>
    <dbReference type="NCBI Taxonomy" id="47886"/>
    <lineage>
        <taxon>Bacteria</taxon>
        <taxon>Pseudomonadati</taxon>
        <taxon>Pseudomonadota</taxon>
        <taxon>Gammaproteobacteria</taxon>
        <taxon>Pseudomonadales</taxon>
        <taxon>Pseudomonadaceae</taxon>
        <taxon>Pseudomonas</taxon>
    </lineage>
</organism>
<dbReference type="CDD" id="cd16431">
    <property type="entry name" value="IcmE"/>
    <property type="match status" value="1"/>
</dbReference>
<feature type="region of interest" description="Disordered" evidence="1">
    <location>
        <begin position="75"/>
        <end position="103"/>
    </location>
</feature>
<dbReference type="Proteomes" id="UP000250443">
    <property type="component" value="Unassembled WGS sequence"/>
</dbReference>
<evidence type="ECO:0000313" key="6">
    <source>
        <dbReference type="Proteomes" id="UP000638986"/>
    </source>
</evidence>
<reference evidence="4 5" key="1">
    <citation type="submission" date="2018-06" db="EMBL/GenBank/DDBJ databases">
        <authorList>
            <consortium name="Pathogen Informatics"/>
            <person name="Doyle S."/>
        </authorList>
    </citation>
    <scope>NUCLEOTIDE SEQUENCE [LARGE SCALE GENOMIC DNA]</scope>
    <source>
        <strain evidence="4 5">NCTC11842</strain>
    </source>
</reference>
<evidence type="ECO:0000256" key="1">
    <source>
        <dbReference type="SAM" id="MobiDB-lite"/>
    </source>
</evidence>
<feature type="transmembrane region" description="Helical" evidence="2">
    <location>
        <begin position="51"/>
        <end position="70"/>
    </location>
</feature>
<evidence type="ECO:0000313" key="5">
    <source>
        <dbReference type="Proteomes" id="UP000250443"/>
    </source>
</evidence>
<dbReference type="EMBL" id="UAUF01000002">
    <property type="protein sequence ID" value="SPY99966.1"/>
    <property type="molecule type" value="Genomic_DNA"/>
</dbReference>
<evidence type="ECO:0000313" key="4">
    <source>
        <dbReference type="EMBL" id="SPY99966.1"/>
    </source>
</evidence>
<gene>
    <name evidence="3" type="ORF">I5Q09_19805</name>
    <name evidence="4" type="ORF">NCTC11842_00111</name>
</gene>
<feature type="compositionally biased region" description="Acidic residues" evidence="1">
    <location>
        <begin position="7"/>
        <end position="16"/>
    </location>
</feature>
<keyword evidence="2" id="KW-0812">Transmembrane</keyword>
<keyword evidence="2" id="KW-1133">Transmembrane helix</keyword>
<dbReference type="Proteomes" id="UP000638986">
    <property type="component" value="Unassembled WGS sequence"/>
</dbReference>
<dbReference type="RefSeq" id="WP_112297447.1">
    <property type="nucleotide sequence ID" value="NZ_JAAMQY010000010.1"/>
</dbReference>